<feature type="compositionally biased region" description="Polar residues" evidence="1">
    <location>
        <begin position="1"/>
        <end position="12"/>
    </location>
</feature>
<name>A0ABX2ET71_9BURK</name>
<dbReference type="Proteomes" id="UP000737171">
    <property type="component" value="Unassembled WGS sequence"/>
</dbReference>
<dbReference type="EMBL" id="JABRWJ010000014">
    <property type="protein sequence ID" value="NRF71832.1"/>
    <property type="molecule type" value="Genomic_DNA"/>
</dbReference>
<evidence type="ECO:0000313" key="2">
    <source>
        <dbReference type="EMBL" id="NRF71832.1"/>
    </source>
</evidence>
<proteinExistence type="predicted"/>
<accession>A0ABX2ET71</accession>
<evidence type="ECO:0000313" key="3">
    <source>
        <dbReference type="Proteomes" id="UP000737171"/>
    </source>
</evidence>
<reference evidence="2 3" key="1">
    <citation type="submission" date="2020-05" db="EMBL/GenBank/DDBJ databases">
        <title>Aquincola sp. isolate from soil.</title>
        <authorList>
            <person name="Han J."/>
            <person name="Kim D.-U."/>
        </authorList>
    </citation>
    <scope>NUCLEOTIDE SEQUENCE [LARGE SCALE GENOMIC DNA]</scope>
    <source>
        <strain evidence="2 3">S2</strain>
    </source>
</reference>
<feature type="region of interest" description="Disordered" evidence="1">
    <location>
        <begin position="1"/>
        <end position="32"/>
    </location>
</feature>
<organism evidence="2 3">
    <name type="scientific">Pseudaquabacterium terrae</name>
    <dbReference type="NCBI Taxonomy" id="2732868"/>
    <lineage>
        <taxon>Bacteria</taxon>
        <taxon>Pseudomonadati</taxon>
        <taxon>Pseudomonadota</taxon>
        <taxon>Betaproteobacteria</taxon>
        <taxon>Burkholderiales</taxon>
        <taxon>Sphaerotilaceae</taxon>
        <taxon>Pseudaquabacterium</taxon>
    </lineage>
</organism>
<evidence type="ECO:0000256" key="1">
    <source>
        <dbReference type="SAM" id="MobiDB-lite"/>
    </source>
</evidence>
<gene>
    <name evidence="2" type="ORF">HLB44_33085</name>
</gene>
<dbReference type="RefSeq" id="WP_173133858.1">
    <property type="nucleotide sequence ID" value="NZ_JABRWJ010000014.1"/>
</dbReference>
<sequence length="116" mass="12586">MLGNSSGSSSTRPRGHLSVVPPVTPPGDAGTELGRDWLEACRTRVQSRLAACPGPLDGLQGPVGLDEGEPERRFDGLPDMLAHAWTALRAWRHAEAGDTLPTVRHERLRVPGHQRR</sequence>
<keyword evidence="3" id="KW-1185">Reference proteome</keyword>
<comment type="caution">
    <text evidence="2">The sequence shown here is derived from an EMBL/GenBank/DDBJ whole genome shotgun (WGS) entry which is preliminary data.</text>
</comment>
<feature type="region of interest" description="Disordered" evidence="1">
    <location>
        <begin position="95"/>
        <end position="116"/>
    </location>
</feature>
<protein>
    <submittedName>
        <fullName evidence="2">Uncharacterized protein</fullName>
    </submittedName>
</protein>